<dbReference type="VEuPathDB" id="TriTrypDB:TvY486_0804060"/>
<dbReference type="OMA" id="APHNFYL"/>
<proteinExistence type="predicted"/>
<accession>G0U143</accession>
<evidence type="ECO:0000313" key="4">
    <source>
        <dbReference type="EMBL" id="CCC49798.1"/>
    </source>
</evidence>
<dbReference type="PANTHER" id="PTHR22996">
    <property type="entry name" value="MAHOGUNIN"/>
    <property type="match status" value="1"/>
</dbReference>
<name>G0U143_TRYVY</name>
<protein>
    <recommendedName>
        <fullName evidence="3">RING-type domain-containing protein</fullName>
    </recommendedName>
</protein>
<sequence length="332" mass="36849">MGQCQNREPREGTPRSYYLVFGGPPIRYTGEPSCRGPLIFNVVLDEADDEGKERAETLNLPVAVQSKQPFKLTQVNANNKKHGFIFSFSLSFAGHAAPPGYSLRILAGVDIEYREGEGIRLTQAEKSNSPFCVFECSSSDGLSEEVTATEPIYLQSLKNVVVSAMPDGAKRLTYAPIVIELEYDPNAANGGTHKSRRNREELEETELIEHTVHYTFLDLPDTNSQPTTTGTSEGSGGAPAKPVVETKVVRQMLQYGSEVYELDDVFGLTNDDADEEDGEDTLCIVCFTNLRDTMLLPCRHMCLCYECASMLRLQRNNACPVCRINIERIMRA</sequence>
<dbReference type="GO" id="GO:0061630">
    <property type="term" value="F:ubiquitin protein ligase activity"/>
    <property type="evidence" value="ECO:0007669"/>
    <property type="project" value="UniProtKB-EC"/>
</dbReference>
<dbReference type="Pfam" id="PF13920">
    <property type="entry name" value="zf-C3HC4_3"/>
    <property type="match status" value="1"/>
</dbReference>
<keyword evidence="1" id="KW-0479">Metal-binding</keyword>
<evidence type="ECO:0000256" key="2">
    <source>
        <dbReference type="SAM" id="MobiDB-lite"/>
    </source>
</evidence>
<dbReference type="AlphaFoldDB" id="G0U143"/>
<keyword evidence="1" id="KW-0862">Zinc</keyword>
<dbReference type="Gene3D" id="3.30.40.10">
    <property type="entry name" value="Zinc/RING finger domain, C3HC4 (zinc finger)"/>
    <property type="match status" value="1"/>
</dbReference>
<dbReference type="SMART" id="SM00184">
    <property type="entry name" value="RING"/>
    <property type="match status" value="1"/>
</dbReference>
<dbReference type="EMBL" id="HE573024">
    <property type="protein sequence ID" value="CCC49798.1"/>
    <property type="molecule type" value="Genomic_DNA"/>
</dbReference>
<keyword evidence="1" id="KW-0863">Zinc-finger</keyword>
<feature type="region of interest" description="Disordered" evidence="2">
    <location>
        <begin position="218"/>
        <end position="240"/>
    </location>
</feature>
<dbReference type="SUPFAM" id="SSF57850">
    <property type="entry name" value="RING/U-box"/>
    <property type="match status" value="1"/>
</dbReference>
<gene>
    <name evidence="4" type="ORF">TVY486_0804060</name>
</gene>
<dbReference type="InterPro" id="IPR045194">
    <property type="entry name" value="MGRN1/RNF157-like"/>
</dbReference>
<dbReference type="PROSITE" id="PS50089">
    <property type="entry name" value="ZF_RING_2"/>
    <property type="match status" value="1"/>
</dbReference>
<dbReference type="InterPro" id="IPR001841">
    <property type="entry name" value="Znf_RING"/>
</dbReference>
<dbReference type="InterPro" id="IPR013083">
    <property type="entry name" value="Znf_RING/FYVE/PHD"/>
</dbReference>
<reference evidence="4" key="1">
    <citation type="journal article" date="2012" name="Proc. Natl. Acad. Sci. U.S.A.">
        <title>Antigenic diversity is generated by distinct evolutionary mechanisms in African trypanosome species.</title>
        <authorList>
            <person name="Jackson A.P."/>
            <person name="Berry A."/>
            <person name="Aslett M."/>
            <person name="Allison H.C."/>
            <person name="Burton P."/>
            <person name="Vavrova-Anderson J."/>
            <person name="Brown R."/>
            <person name="Browne H."/>
            <person name="Corton N."/>
            <person name="Hauser H."/>
            <person name="Gamble J."/>
            <person name="Gilderthorp R."/>
            <person name="Marcello L."/>
            <person name="McQuillan J."/>
            <person name="Otto T.D."/>
            <person name="Quail M.A."/>
            <person name="Sanders M.J."/>
            <person name="van Tonder A."/>
            <person name="Ginger M.L."/>
            <person name="Field M.C."/>
            <person name="Barry J.D."/>
            <person name="Hertz-Fowler C."/>
            <person name="Berriman M."/>
        </authorList>
    </citation>
    <scope>NUCLEOTIDE SEQUENCE</scope>
    <source>
        <strain evidence="4">Y486</strain>
    </source>
</reference>
<dbReference type="GO" id="GO:0008270">
    <property type="term" value="F:zinc ion binding"/>
    <property type="evidence" value="ECO:0007669"/>
    <property type="project" value="UniProtKB-KW"/>
</dbReference>
<evidence type="ECO:0000259" key="3">
    <source>
        <dbReference type="PROSITE" id="PS50089"/>
    </source>
</evidence>
<organism evidence="4">
    <name type="scientific">Trypanosoma vivax (strain Y486)</name>
    <dbReference type="NCBI Taxonomy" id="1055687"/>
    <lineage>
        <taxon>Eukaryota</taxon>
        <taxon>Discoba</taxon>
        <taxon>Euglenozoa</taxon>
        <taxon>Kinetoplastea</taxon>
        <taxon>Metakinetoplastina</taxon>
        <taxon>Trypanosomatida</taxon>
        <taxon>Trypanosomatidae</taxon>
        <taxon>Trypanosoma</taxon>
        <taxon>Duttonella</taxon>
    </lineage>
</organism>
<evidence type="ECO:0000256" key="1">
    <source>
        <dbReference type="PROSITE-ProRule" id="PRU00175"/>
    </source>
</evidence>
<feature type="domain" description="RING-type" evidence="3">
    <location>
        <begin position="283"/>
        <end position="323"/>
    </location>
</feature>
<dbReference type="GO" id="GO:0016567">
    <property type="term" value="P:protein ubiquitination"/>
    <property type="evidence" value="ECO:0007669"/>
    <property type="project" value="TreeGrafter"/>
</dbReference>
<dbReference type="PANTHER" id="PTHR22996:SF0">
    <property type="entry name" value="RE60872P-RELATED"/>
    <property type="match status" value="1"/>
</dbReference>